<feature type="compositionally biased region" description="Polar residues" evidence="1">
    <location>
        <begin position="262"/>
        <end position="281"/>
    </location>
</feature>
<evidence type="ECO:0000313" key="2">
    <source>
        <dbReference type="EMBL" id="ERZ97260.1"/>
    </source>
</evidence>
<dbReference type="VEuPathDB" id="FungiDB:RhiirFUN_017094"/>
<sequence length="281" mass="32068">MLLNDFTFLLHFEKLPPASVPPPITIQYGKKIKKIEMFTLSTLACKFSSLYTTVTGSDSLNNGYLFNELIWVVKGGDGEKEKEKKKLLEKLKGKQTQFIETEPATPATPPEQTPNEEEVVNLIQNWRLKDKEVASDASDSELGFDKLERENSVPLKWDNIKTEEEHNLDGLENFRVWAMEKNNFFHVGNTIISLVEQNKIMEKYTTLNDNFTKRLKDENRYKNDNEIGEKRVALESPSRESVDLSSPEGKLNWGEKVKEINKSGSISPSTSKAQAQETLHN</sequence>
<dbReference type="AlphaFoldDB" id="U9T1J5"/>
<evidence type="ECO:0000256" key="1">
    <source>
        <dbReference type="SAM" id="MobiDB-lite"/>
    </source>
</evidence>
<feature type="compositionally biased region" description="Basic and acidic residues" evidence="1">
    <location>
        <begin position="233"/>
        <end position="242"/>
    </location>
</feature>
<proteinExistence type="predicted"/>
<name>U9T1J5_RHIID</name>
<dbReference type="HOGENOM" id="CLU_990939_0_0_1"/>
<dbReference type="EMBL" id="KI299762">
    <property type="protein sequence ID" value="ERZ97260.1"/>
    <property type="molecule type" value="Genomic_DNA"/>
</dbReference>
<protein>
    <submittedName>
        <fullName evidence="2">Uncharacterized protein</fullName>
    </submittedName>
</protein>
<accession>U9T1J5</accession>
<gene>
    <name evidence="2" type="ORF">GLOINDRAFT_1260</name>
</gene>
<feature type="region of interest" description="Disordered" evidence="1">
    <location>
        <begin position="233"/>
        <end position="281"/>
    </location>
</feature>
<reference evidence="2" key="1">
    <citation type="submission" date="2013-07" db="EMBL/GenBank/DDBJ databases">
        <title>The genome of an arbuscular mycorrhizal fungus provides insights into the evolution of the oldest plant symbiosis.</title>
        <authorList>
            <consortium name="DOE Joint Genome Institute"/>
            <person name="Tisserant E."/>
            <person name="Malbreil M."/>
            <person name="Kuo A."/>
            <person name="Kohler A."/>
            <person name="Symeonidi A."/>
            <person name="Balestrini R."/>
            <person name="Charron P."/>
            <person name="Duensing N."/>
            <person name="Frei-dit-Frey N."/>
            <person name="Gianinazzi-Pearson V."/>
            <person name="Gilbert B."/>
            <person name="Handa Y."/>
            <person name="Hijri M."/>
            <person name="Kaul R."/>
            <person name="Kawaguchi M."/>
            <person name="Krajinski F."/>
            <person name="Lammers P."/>
            <person name="Lapierre D."/>
            <person name="Masclaux F.G."/>
            <person name="Murat C."/>
            <person name="Morin E."/>
            <person name="Ndikumana S."/>
            <person name="Pagni M."/>
            <person name="Petitpierre D."/>
            <person name="Requena N."/>
            <person name="Rosikiewicz P."/>
            <person name="Riley R."/>
            <person name="Saito K."/>
            <person name="San Clemente H."/>
            <person name="Shapiro H."/>
            <person name="van Tuinen D."/>
            <person name="Becard G."/>
            <person name="Bonfante P."/>
            <person name="Paszkowski U."/>
            <person name="Shachar-Hill Y."/>
            <person name="Young J.P."/>
            <person name="Sanders I.R."/>
            <person name="Henrissat B."/>
            <person name="Rensing S.A."/>
            <person name="Grigoriev I.V."/>
            <person name="Corradi N."/>
            <person name="Roux C."/>
            <person name="Martin F."/>
        </authorList>
    </citation>
    <scope>NUCLEOTIDE SEQUENCE</scope>
    <source>
        <strain evidence="2">DAOM 197198</strain>
    </source>
</reference>
<organism evidence="2">
    <name type="scientific">Rhizophagus irregularis (strain DAOM 181602 / DAOM 197198 / MUCL 43194)</name>
    <name type="common">Arbuscular mycorrhizal fungus</name>
    <name type="synonym">Glomus intraradices</name>
    <dbReference type="NCBI Taxonomy" id="747089"/>
    <lineage>
        <taxon>Eukaryota</taxon>
        <taxon>Fungi</taxon>
        <taxon>Fungi incertae sedis</taxon>
        <taxon>Mucoromycota</taxon>
        <taxon>Glomeromycotina</taxon>
        <taxon>Glomeromycetes</taxon>
        <taxon>Glomerales</taxon>
        <taxon>Glomeraceae</taxon>
        <taxon>Rhizophagus</taxon>
    </lineage>
</organism>